<keyword evidence="11" id="KW-1185">Reference proteome</keyword>
<evidence type="ECO:0000259" key="9">
    <source>
        <dbReference type="Pfam" id="PF03358"/>
    </source>
</evidence>
<name>A0ABX5IMN4_9STAP</name>
<dbReference type="PANTHER" id="PTHR30543:SF21">
    <property type="entry name" value="NAD(P)H-DEPENDENT FMN REDUCTASE LOT6"/>
    <property type="match status" value="1"/>
</dbReference>
<evidence type="ECO:0000256" key="7">
    <source>
        <dbReference type="ARBA" id="ARBA00031831"/>
    </source>
</evidence>
<reference evidence="10 11" key="1">
    <citation type="journal article" date="2016" name="Front. Microbiol.">
        <title>Comprehensive Phylogenetic Analysis of Bovine Non-aureus Staphylococci Species Based on Whole-Genome Sequencing.</title>
        <authorList>
            <person name="Naushad S."/>
            <person name="Barkema H.W."/>
            <person name="Luby C."/>
            <person name="Condas L.A."/>
            <person name="Nobrega D.B."/>
            <person name="Carson D.A."/>
            <person name="De Buck J."/>
        </authorList>
    </citation>
    <scope>NUCLEOTIDE SEQUENCE [LARGE SCALE GENOMIC DNA]</scope>
    <source>
        <strain evidence="10 11">SNUC 1084</strain>
    </source>
</reference>
<dbReference type="SUPFAM" id="SSF52218">
    <property type="entry name" value="Flavoproteins"/>
    <property type="match status" value="1"/>
</dbReference>
<evidence type="ECO:0000256" key="6">
    <source>
        <dbReference type="ARBA" id="ARBA00022643"/>
    </source>
</evidence>
<dbReference type="InterPro" id="IPR050712">
    <property type="entry name" value="NAD(P)H-dep_reductase"/>
</dbReference>
<evidence type="ECO:0000256" key="1">
    <source>
        <dbReference type="ARBA" id="ARBA00001917"/>
    </source>
</evidence>
<gene>
    <name evidence="10" type="ORF">BU057_09600</name>
</gene>
<dbReference type="Pfam" id="PF03358">
    <property type="entry name" value="FMN_red"/>
    <property type="match status" value="1"/>
</dbReference>
<protein>
    <recommendedName>
        <fullName evidence="4">FMN-dependent NADPH-azoreductase</fullName>
    </recommendedName>
    <alternativeName>
        <fullName evidence="8">NADPH-dependent flavo-azoreductase</fullName>
    </alternativeName>
    <alternativeName>
        <fullName evidence="7">NADPH-flavin azoreductase</fullName>
    </alternativeName>
</protein>
<keyword evidence="5" id="KW-0285">Flavoprotein</keyword>
<proteinExistence type="inferred from homology"/>
<comment type="similarity">
    <text evidence="2">Belongs to the azoreductase type 2 family.</text>
</comment>
<dbReference type="PANTHER" id="PTHR30543">
    <property type="entry name" value="CHROMATE REDUCTASE"/>
    <property type="match status" value="1"/>
</dbReference>
<keyword evidence="6" id="KW-0288">FMN</keyword>
<feature type="domain" description="NADPH-dependent FMN reductase-like" evidence="9">
    <location>
        <begin position="7"/>
        <end position="139"/>
    </location>
</feature>
<evidence type="ECO:0000313" key="11">
    <source>
        <dbReference type="Proteomes" id="UP000240859"/>
    </source>
</evidence>
<dbReference type="InterPro" id="IPR029039">
    <property type="entry name" value="Flavoprotein-like_sf"/>
</dbReference>
<evidence type="ECO:0000256" key="8">
    <source>
        <dbReference type="ARBA" id="ARBA00032807"/>
    </source>
</evidence>
<evidence type="ECO:0000256" key="5">
    <source>
        <dbReference type="ARBA" id="ARBA00022630"/>
    </source>
</evidence>
<organism evidence="10 11">
    <name type="scientific">Staphylococcus succinus</name>
    <dbReference type="NCBI Taxonomy" id="61015"/>
    <lineage>
        <taxon>Bacteria</taxon>
        <taxon>Bacillati</taxon>
        <taxon>Bacillota</taxon>
        <taxon>Bacilli</taxon>
        <taxon>Bacillales</taxon>
        <taxon>Staphylococcaceae</taxon>
        <taxon>Staphylococcus</taxon>
    </lineage>
</organism>
<evidence type="ECO:0000256" key="4">
    <source>
        <dbReference type="ARBA" id="ARBA00016393"/>
    </source>
</evidence>
<dbReference type="Proteomes" id="UP000240859">
    <property type="component" value="Unassembled WGS sequence"/>
</dbReference>
<comment type="cofactor">
    <cofactor evidence="1">
        <name>FMN</name>
        <dbReference type="ChEBI" id="CHEBI:58210"/>
    </cofactor>
</comment>
<accession>A0ABX5IMN4</accession>
<dbReference type="EMBL" id="PZFR01000064">
    <property type="protein sequence ID" value="PTI68274.1"/>
    <property type="molecule type" value="Genomic_DNA"/>
</dbReference>
<evidence type="ECO:0000313" key="10">
    <source>
        <dbReference type="EMBL" id="PTI68274.1"/>
    </source>
</evidence>
<sequence>MWSKLKKFMALCGSNHRNSQNQKLLLDLKQSLSTNHTFQIYNKIYDFPIFHSNIEYEDYPTIIKNFMNDIEQSDHIVIATPEYIKGVPAALKNALEWLVASAVLYDKPVSFIVNSPHGESCFQSLLKHLKILNPQMQEEGMLLISGKDRLRNEDGTFCSLKTQKEVAEFLAFLEKN</sequence>
<dbReference type="Gene3D" id="3.40.50.360">
    <property type="match status" value="1"/>
</dbReference>
<comment type="caution">
    <text evidence="10">The sequence shown here is derived from an EMBL/GenBank/DDBJ whole genome shotgun (WGS) entry which is preliminary data.</text>
</comment>
<comment type="subunit">
    <text evidence="3">Homotetramer.</text>
</comment>
<evidence type="ECO:0000256" key="2">
    <source>
        <dbReference type="ARBA" id="ARBA00009428"/>
    </source>
</evidence>
<dbReference type="InterPro" id="IPR005025">
    <property type="entry name" value="FMN_Rdtase-like_dom"/>
</dbReference>
<evidence type="ECO:0000256" key="3">
    <source>
        <dbReference type="ARBA" id="ARBA00011881"/>
    </source>
</evidence>